<dbReference type="Pfam" id="PF12697">
    <property type="entry name" value="Abhydrolase_6"/>
    <property type="match status" value="1"/>
</dbReference>
<proteinExistence type="predicted"/>
<dbReference type="GO" id="GO:0016787">
    <property type="term" value="F:hydrolase activity"/>
    <property type="evidence" value="ECO:0007669"/>
    <property type="project" value="UniProtKB-KW"/>
</dbReference>
<evidence type="ECO:0000259" key="1">
    <source>
        <dbReference type="Pfam" id="PF12697"/>
    </source>
</evidence>
<dbReference type="Proteomes" id="UP001279642">
    <property type="component" value="Unassembled WGS sequence"/>
</dbReference>
<dbReference type="PANTHER" id="PTHR43433:SF5">
    <property type="entry name" value="AB HYDROLASE-1 DOMAIN-CONTAINING PROTEIN"/>
    <property type="match status" value="1"/>
</dbReference>
<keyword evidence="3" id="KW-1185">Reference proteome</keyword>
<dbReference type="SUPFAM" id="SSF53474">
    <property type="entry name" value="alpha/beta-Hydrolases"/>
    <property type="match status" value="1"/>
</dbReference>
<dbReference type="InterPro" id="IPR050471">
    <property type="entry name" value="AB_hydrolase"/>
</dbReference>
<accession>A0ABU5EGV0</accession>
<dbReference type="PRINTS" id="PR00111">
    <property type="entry name" value="ABHYDROLASE"/>
</dbReference>
<reference evidence="2 3" key="1">
    <citation type="journal article" date="2016" name="Antonie Van Leeuwenhoek">
        <title>Dongia soli sp. nov., isolated from soil from Dokdo, Korea.</title>
        <authorList>
            <person name="Kim D.U."/>
            <person name="Lee H."/>
            <person name="Kim H."/>
            <person name="Kim S.G."/>
            <person name="Ka J.O."/>
        </authorList>
    </citation>
    <scope>NUCLEOTIDE SEQUENCE [LARGE SCALE GENOMIC DNA]</scope>
    <source>
        <strain evidence="2 3">D78</strain>
    </source>
</reference>
<feature type="domain" description="AB hydrolase-1" evidence="1">
    <location>
        <begin position="25"/>
        <end position="257"/>
    </location>
</feature>
<name>A0ABU5EGV0_9PROT</name>
<comment type="caution">
    <text evidence="2">The sequence shown here is derived from an EMBL/GenBank/DDBJ whole genome shotgun (WGS) entry which is preliminary data.</text>
</comment>
<dbReference type="Gene3D" id="3.40.50.1820">
    <property type="entry name" value="alpha/beta hydrolase"/>
    <property type="match status" value="1"/>
</dbReference>
<sequence length="273" mass="29470">MTEAVPQNLSGTRCLVEGKDDGTPIVLIHGVGMDLFMWDAVAAELRQSYRVIRYDMQGHAGSAKPAGPYSLADYVAQLDRLSDDLKLDRFHLVGFSMGGLVAQGYAVGHPNRVDHLVVVNTVYNRTPDERAAITARVADVRNGGYPASVEAAIDRWFTPDFRRDHGATVEAVRKRMLGNDLEPYANAYAVFGSADAELVESVAEIHSPTLVITGSDDQRSTAAMARALAARLPQGRLEIIAGQRHLTPLEVPGQLAASIRNFITGPHAARAAS</sequence>
<dbReference type="EMBL" id="JAXCLW010000010">
    <property type="protein sequence ID" value="MDY0885507.1"/>
    <property type="molecule type" value="Genomic_DNA"/>
</dbReference>
<evidence type="ECO:0000313" key="3">
    <source>
        <dbReference type="Proteomes" id="UP001279642"/>
    </source>
</evidence>
<protein>
    <submittedName>
        <fullName evidence="2">Alpha/beta fold hydrolase</fullName>
    </submittedName>
</protein>
<dbReference type="PANTHER" id="PTHR43433">
    <property type="entry name" value="HYDROLASE, ALPHA/BETA FOLD FAMILY PROTEIN"/>
    <property type="match status" value="1"/>
</dbReference>
<organism evidence="2 3">
    <name type="scientific">Dongia soli</name>
    <dbReference type="NCBI Taxonomy" id="600628"/>
    <lineage>
        <taxon>Bacteria</taxon>
        <taxon>Pseudomonadati</taxon>
        <taxon>Pseudomonadota</taxon>
        <taxon>Alphaproteobacteria</taxon>
        <taxon>Rhodospirillales</taxon>
        <taxon>Dongiaceae</taxon>
        <taxon>Dongia</taxon>
    </lineage>
</organism>
<gene>
    <name evidence="2" type="ORF">SMD27_21885</name>
</gene>
<keyword evidence="2" id="KW-0378">Hydrolase</keyword>
<dbReference type="RefSeq" id="WP_320510581.1">
    <property type="nucleotide sequence ID" value="NZ_JAXCLW010000010.1"/>
</dbReference>
<evidence type="ECO:0000313" key="2">
    <source>
        <dbReference type="EMBL" id="MDY0885507.1"/>
    </source>
</evidence>
<dbReference type="InterPro" id="IPR000073">
    <property type="entry name" value="AB_hydrolase_1"/>
</dbReference>
<dbReference type="InterPro" id="IPR029058">
    <property type="entry name" value="AB_hydrolase_fold"/>
</dbReference>